<evidence type="ECO:0000256" key="1">
    <source>
        <dbReference type="SAM" id="Phobius"/>
    </source>
</evidence>
<evidence type="ECO:0000313" key="3">
    <source>
        <dbReference type="EMBL" id="EGO18946.1"/>
    </source>
</evidence>
<proteinExistence type="predicted"/>
<keyword evidence="1" id="KW-1133">Transmembrane helix</keyword>
<name>F8PD97_SERL9</name>
<dbReference type="HOGENOM" id="CLU_792644_0_0_1"/>
<dbReference type="KEGG" id="sla:SERLADRAFT_480020"/>
<dbReference type="InterPro" id="IPR045339">
    <property type="entry name" value="DUF6534"/>
</dbReference>
<feature type="transmembrane region" description="Helical" evidence="1">
    <location>
        <begin position="64"/>
        <end position="83"/>
    </location>
</feature>
<feature type="transmembrane region" description="Helical" evidence="1">
    <location>
        <begin position="103"/>
        <end position="125"/>
    </location>
</feature>
<keyword evidence="1" id="KW-0472">Membrane</keyword>
<dbReference type="PANTHER" id="PTHR40465:SF1">
    <property type="entry name" value="DUF6534 DOMAIN-CONTAINING PROTEIN"/>
    <property type="match status" value="1"/>
</dbReference>
<feature type="transmembrane region" description="Helical" evidence="1">
    <location>
        <begin position="146"/>
        <end position="171"/>
    </location>
</feature>
<feature type="domain" description="DUF6534" evidence="2">
    <location>
        <begin position="113"/>
        <end position="200"/>
    </location>
</feature>
<dbReference type="EMBL" id="GL945445">
    <property type="protein sequence ID" value="EGO18946.1"/>
    <property type="molecule type" value="Genomic_DNA"/>
</dbReference>
<reference evidence="3" key="1">
    <citation type="submission" date="2011-04" db="EMBL/GenBank/DDBJ databases">
        <title>Evolution of plant cell wall degrading machinery underlies the functional diversity of forest fungi.</title>
        <authorList>
            <consortium name="US DOE Joint Genome Institute (JGI-PGF)"/>
            <person name="Eastwood D.C."/>
            <person name="Floudas D."/>
            <person name="Binder M."/>
            <person name="Majcherczyk A."/>
            <person name="Schneider P."/>
            <person name="Aerts A."/>
            <person name="Asiegbu F.O."/>
            <person name="Baker S.E."/>
            <person name="Barry K."/>
            <person name="Bendiksby M."/>
            <person name="Blumentritt M."/>
            <person name="Coutinho P.M."/>
            <person name="Cullen D."/>
            <person name="Cullen D."/>
            <person name="Gathman A."/>
            <person name="Goodell B."/>
            <person name="Henrissat B."/>
            <person name="Ihrmark K."/>
            <person name="Kauserud H."/>
            <person name="Kohler A."/>
            <person name="LaButti K."/>
            <person name="Lapidus A."/>
            <person name="Lavin J.L."/>
            <person name="Lee Y.-H."/>
            <person name="Lindquist E."/>
            <person name="Lilly W."/>
            <person name="Lucas S."/>
            <person name="Morin E."/>
            <person name="Murat C."/>
            <person name="Oguiza J.A."/>
            <person name="Park J."/>
            <person name="Pisabarro A.G."/>
            <person name="Riley R."/>
            <person name="Rosling A."/>
            <person name="Salamov A."/>
            <person name="Schmidt O."/>
            <person name="Schmutz J."/>
            <person name="Skrede I."/>
            <person name="Stenlid J."/>
            <person name="Wiebenga A."/>
            <person name="Xie X."/>
            <person name="Kues U."/>
            <person name="Hibbett D.S."/>
            <person name="Hoffmeister D."/>
            <person name="Hogberg N."/>
            <person name="Martin F."/>
            <person name="Grigoriev I.V."/>
            <person name="Watkinson S.C."/>
        </authorList>
    </citation>
    <scope>NUCLEOTIDE SEQUENCE</scope>
    <source>
        <strain evidence="3">S7.9</strain>
    </source>
</reference>
<accession>F8PD97</accession>
<feature type="transmembrane region" description="Helical" evidence="1">
    <location>
        <begin position="177"/>
        <end position="196"/>
    </location>
</feature>
<feature type="transmembrane region" description="Helical" evidence="1">
    <location>
        <begin position="34"/>
        <end position="52"/>
    </location>
</feature>
<dbReference type="PANTHER" id="PTHR40465">
    <property type="entry name" value="CHROMOSOME 1, WHOLE GENOME SHOTGUN SEQUENCE"/>
    <property type="match status" value="1"/>
</dbReference>
<dbReference type="RefSeq" id="XP_007324170.1">
    <property type="nucleotide sequence ID" value="XM_007324108.1"/>
</dbReference>
<organism>
    <name type="scientific">Serpula lacrymans var. lacrymans (strain S7.9)</name>
    <name type="common">Dry rot fungus</name>
    <dbReference type="NCBI Taxonomy" id="578457"/>
    <lineage>
        <taxon>Eukaryota</taxon>
        <taxon>Fungi</taxon>
        <taxon>Dikarya</taxon>
        <taxon>Basidiomycota</taxon>
        <taxon>Agaricomycotina</taxon>
        <taxon>Agaricomycetes</taxon>
        <taxon>Agaricomycetidae</taxon>
        <taxon>Boletales</taxon>
        <taxon>Coniophorineae</taxon>
        <taxon>Serpulaceae</taxon>
        <taxon>Serpula</taxon>
    </lineage>
</organism>
<dbReference type="OrthoDB" id="3206554at2759"/>
<dbReference type="Pfam" id="PF20152">
    <property type="entry name" value="DUF6534"/>
    <property type="match status" value="1"/>
</dbReference>
<protein>
    <recommendedName>
        <fullName evidence="2">DUF6534 domain-containing protein</fullName>
    </recommendedName>
</protein>
<gene>
    <name evidence="3" type="ORF">SERLADRAFT_480020</name>
</gene>
<keyword evidence="1" id="KW-0812">Transmembrane</keyword>
<evidence type="ECO:0000259" key="2">
    <source>
        <dbReference type="Pfam" id="PF20152"/>
    </source>
</evidence>
<sequence length="350" mass="39028">MDTAHTSLIWGSIWTYLITNFGDTSKIDTIPRTVAMSIALTAILTFIVHCFFAHRIHKVSRGDWRITIPLSTCAFLRLCSASVTTGEMIHMETFSSFKHEFRWVFTLGLALSSLVDVLIAVFLCHSLRGSRKASSNSSMDHVINSVILYTFENGSITCTATIVSMVCWLAMPNNLVFMGLHFVIGKLYANSLLATLNARKQLQRERSQRGLSGELPIVIPGFANRFRSRQTSTEALTHPNHVRRDLHLPLSMTLSRGPKSSCHQIFSRSLANIALYISTTILVTGQMSSAASGFFWSYHVALLSYFIRTDQIYRKVDVMGQDDSMDAGVLLRVAARVLPVVDCAISLLDR</sequence>
<dbReference type="Proteomes" id="UP000008064">
    <property type="component" value="Unassembled WGS sequence"/>
</dbReference>
<dbReference type="GeneID" id="18821452"/>
<dbReference type="AlphaFoldDB" id="F8PD97"/>